<dbReference type="InterPro" id="IPR024185">
    <property type="entry name" value="FTHF_cligase-like_sf"/>
</dbReference>
<keyword evidence="5" id="KW-0436">Ligase</keyword>
<keyword evidence="4" id="KW-0479">Metal-binding</keyword>
<dbReference type="PANTHER" id="PTHR23407:SF1">
    <property type="entry name" value="5-FORMYLTETRAHYDROFOLATE CYCLO-LIGASE"/>
    <property type="match status" value="1"/>
</dbReference>
<keyword evidence="4" id="KW-0460">Magnesium</keyword>
<gene>
    <name evidence="5" type="ORF">SIID45300_02541</name>
</gene>
<dbReference type="NCBIfam" id="TIGR02727">
    <property type="entry name" value="MTHFS_bact"/>
    <property type="match status" value="1"/>
</dbReference>
<accession>A0ABQ0CBD7</accession>
<evidence type="ECO:0000256" key="3">
    <source>
        <dbReference type="ARBA" id="ARBA00022840"/>
    </source>
</evidence>
<dbReference type="PIRSF" id="PIRSF006806">
    <property type="entry name" value="FTHF_cligase"/>
    <property type="match status" value="1"/>
</dbReference>
<organism evidence="5 6">
    <name type="scientific">Candidatus Magnetaquiglobus chichijimensis</name>
    <dbReference type="NCBI Taxonomy" id="3141448"/>
    <lineage>
        <taxon>Bacteria</taxon>
        <taxon>Pseudomonadati</taxon>
        <taxon>Pseudomonadota</taxon>
        <taxon>Magnetococcia</taxon>
        <taxon>Magnetococcales</taxon>
        <taxon>Candidatus Magnetaquicoccaceae</taxon>
        <taxon>Candidatus Magnetaquiglobus</taxon>
    </lineage>
</organism>
<keyword evidence="2 4" id="KW-0547">Nucleotide-binding</keyword>
<dbReference type="SUPFAM" id="SSF100950">
    <property type="entry name" value="NagB/RpiA/CoA transferase-like"/>
    <property type="match status" value="1"/>
</dbReference>
<comment type="caution">
    <text evidence="5">The sequence shown here is derived from an EMBL/GenBank/DDBJ whole genome shotgun (WGS) entry which is preliminary data.</text>
</comment>
<dbReference type="PANTHER" id="PTHR23407">
    <property type="entry name" value="ATPASE INHIBITOR/5-FORMYLTETRAHYDROFOLATE CYCLO-LIGASE"/>
    <property type="match status" value="1"/>
</dbReference>
<evidence type="ECO:0000256" key="4">
    <source>
        <dbReference type="RuleBase" id="RU361279"/>
    </source>
</evidence>
<reference evidence="5 6" key="1">
    <citation type="submission" date="2024-05" db="EMBL/GenBank/DDBJ databases">
        <authorList>
            <consortium name="Candidatus Magnetaquicoccaceae bacterium FCR-1 genome sequencing consortium"/>
            <person name="Shimoshige H."/>
            <person name="Shimamura S."/>
            <person name="Taoka A."/>
            <person name="Kobayashi H."/>
            <person name="Maekawa T."/>
        </authorList>
    </citation>
    <scope>NUCLEOTIDE SEQUENCE [LARGE SCALE GENOMIC DNA]</scope>
    <source>
        <strain evidence="5 6">FCR-1</strain>
    </source>
</reference>
<keyword evidence="6" id="KW-1185">Reference proteome</keyword>
<dbReference type="Gene3D" id="3.40.50.10420">
    <property type="entry name" value="NagB/RpiA/CoA transferase-like"/>
    <property type="match status" value="1"/>
</dbReference>
<proteinExistence type="inferred from homology"/>
<sequence>MRQRLRAERNALSEERIRDLSASIARRVLGASFFDEARTIGLYLPFDHEVDPSLLIHETVGSGRLVFLPVVDGANRSMRFVPYQPGDPLQVGAYGIREPVVPPDGGQGLDTLDLDLLFQPLIGFDRAGGRLGFGGGYHDRALAARGEATHPLCVGLAYAFQELPFLPREPHDILMDWVVTERGVVACREYR</sequence>
<dbReference type="EC" id="6.3.3.2" evidence="4"/>
<evidence type="ECO:0000313" key="6">
    <source>
        <dbReference type="Proteomes" id="UP001628193"/>
    </source>
</evidence>
<comment type="cofactor">
    <cofactor evidence="4">
        <name>Mg(2+)</name>
        <dbReference type="ChEBI" id="CHEBI:18420"/>
    </cofactor>
</comment>
<evidence type="ECO:0000256" key="1">
    <source>
        <dbReference type="ARBA" id="ARBA00010638"/>
    </source>
</evidence>
<reference evidence="5 6" key="2">
    <citation type="submission" date="2024-09" db="EMBL/GenBank/DDBJ databases">
        <title>Draft genome sequence of Candidatus Magnetaquicoccaceae bacterium FCR-1.</title>
        <authorList>
            <person name="Shimoshige H."/>
            <person name="Shimamura S."/>
            <person name="Taoka A."/>
            <person name="Kobayashi H."/>
            <person name="Maekawa T."/>
        </authorList>
    </citation>
    <scope>NUCLEOTIDE SEQUENCE [LARGE SCALE GENOMIC DNA]</scope>
    <source>
        <strain evidence="5 6">FCR-1</strain>
    </source>
</reference>
<dbReference type="EMBL" id="BAAFGK010000004">
    <property type="protein sequence ID" value="GAB0058197.1"/>
    <property type="molecule type" value="Genomic_DNA"/>
</dbReference>
<evidence type="ECO:0000256" key="2">
    <source>
        <dbReference type="ARBA" id="ARBA00022741"/>
    </source>
</evidence>
<dbReference type="Proteomes" id="UP001628193">
    <property type="component" value="Unassembled WGS sequence"/>
</dbReference>
<comment type="similarity">
    <text evidence="1 4">Belongs to the 5-formyltetrahydrofolate cyclo-ligase family.</text>
</comment>
<dbReference type="InterPro" id="IPR002698">
    <property type="entry name" value="FTHF_cligase"/>
</dbReference>
<evidence type="ECO:0000313" key="5">
    <source>
        <dbReference type="EMBL" id="GAB0058197.1"/>
    </source>
</evidence>
<dbReference type="GO" id="GO:0030272">
    <property type="term" value="F:5-formyltetrahydrofolate cyclo-ligase activity"/>
    <property type="evidence" value="ECO:0007669"/>
    <property type="project" value="UniProtKB-EC"/>
</dbReference>
<name>A0ABQ0CBD7_9PROT</name>
<keyword evidence="3 4" id="KW-0067">ATP-binding</keyword>
<protein>
    <recommendedName>
        <fullName evidence="4">5-formyltetrahydrofolate cyclo-ligase</fullName>
        <ecNumber evidence="4">6.3.3.2</ecNumber>
    </recommendedName>
</protein>
<comment type="catalytic activity">
    <reaction evidence="4">
        <text>(6S)-5-formyl-5,6,7,8-tetrahydrofolate + ATP = (6R)-5,10-methenyltetrahydrofolate + ADP + phosphate</text>
        <dbReference type="Rhea" id="RHEA:10488"/>
        <dbReference type="ChEBI" id="CHEBI:30616"/>
        <dbReference type="ChEBI" id="CHEBI:43474"/>
        <dbReference type="ChEBI" id="CHEBI:57455"/>
        <dbReference type="ChEBI" id="CHEBI:57457"/>
        <dbReference type="ChEBI" id="CHEBI:456216"/>
        <dbReference type="EC" id="6.3.3.2"/>
    </reaction>
</comment>
<dbReference type="InterPro" id="IPR037171">
    <property type="entry name" value="NagB/RpiA_transferase-like"/>
</dbReference>
<dbReference type="Pfam" id="PF01812">
    <property type="entry name" value="5-FTHF_cyc-lig"/>
    <property type="match status" value="1"/>
</dbReference>